<evidence type="ECO:0000313" key="9">
    <source>
        <dbReference type="EMBL" id="KAJ7958024.1"/>
    </source>
</evidence>
<evidence type="ECO:0000256" key="2">
    <source>
        <dbReference type="ARBA" id="ARBA00010992"/>
    </source>
</evidence>
<dbReference type="EMBL" id="JARAOO010000008">
    <property type="protein sequence ID" value="KAJ7958024.1"/>
    <property type="molecule type" value="Genomic_DNA"/>
</dbReference>
<feature type="transmembrane region" description="Helical" evidence="7">
    <location>
        <begin position="137"/>
        <end position="155"/>
    </location>
</feature>
<evidence type="ECO:0000256" key="4">
    <source>
        <dbReference type="ARBA" id="ARBA00022692"/>
    </source>
</evidence>
<keyword evidence="3 9" id="KW-0813">Transport</keyword>
<dbReference type="InterPro" id="IPR036259">
    <property type="entry name" value="MFS_trans_sf"/>
</dbReference>
<keyword evidence="3 9" id="KW-0762">Sugar transport</keyword>
<dbReference type="GO" id="GO:0022857">
    <property type="term" value="F:transmembrane transporter activity"/>
    <property type="evidence" value="ECO:0007669"/>
    <property type="project" value="InterPro"/>
</dbReference>
<evidence type="ECO:0000256" key="3">
    <source>
        <dbReference type="ARBA" id="ARBA00022597"/>
    </source>
</evidence>
<protein>
    <submittedName>
        <fullName evidence="9">Sugar transporter ERD6-like 6</fullName>
    </submittedName>
</protein>
<dbReference type="GO" id="GO:0000325">
    <property type="term" value="C:plant-type vacuole"/>
    <property type="evidence" value="ECO:0007669"/>
    <property type="project" value="TreeGrafter"/>
</dbReference>
<evidence type="ECO:0000256" key="5">
    <source>
        <dbReference type="ARBA" id="ARBA00022989"/>
    </source>
</evidence>
<feature type="non-terminal residue" evidence="9">
    <location>
        <position position="1"/>
    </location>
</feature>
<feature type="transmembrane region" description="Helical" evidence="7">
    <location>
        <begin position="66"/>
        <end position="93"/>
    </location>
</feature>
<sequence>FSSHNPDKNVNDIQVLATAVTLWFVDKSGRRLLLIVSSVGMAVSLLVVAVSFYIKDFTSDSSLNTILGILSVVGVVAMVVAFSLGLGAIPWLIMSEILPINIKGLAGSVATLANWFFSWLVTWSANMLLNWSSGATFTIYMLVCAFTVAFVTVWVPETKGRSLEEIQSSFR</sequence>
<name>A0AAD7LH42_QUISA</name>
<proteinExistence type="inferred from homology"/>
<dbReference type="Pfam" id="PF00083">
    <property type="entry name" value="Sugar_tr"/>
    <property type="match status" value="1"/>
</dbReference>
<dbReference type="InterPro" id="IPR050549">
    <property type="entry name" value="MFS_Trehalose_Transporter"/>
</dbReference>
<evidence type="ECO:0000256" key="7">
    <source>
        <dbReference type="SAM" id="Phobius"/>
    </source>
</evidence>
<dbReference type="PANTHER" id="PTHR48021">
    <property type="match status" value="1"/>
</dbReference>
<feature type="transmembrane region" description="Helical" evidence="7">
    <location>
        <begin position="105"/>
        <end position="125"/>
    </location>
</feature>
<dbReference type="InterPro" id="IPR005828">
    <property type="entry name" value="MFS_sugar_transport-like"/>
</dbReference>
<feature type="transmembrane region" description="Helical" evidence="7">
    <location>
        <begin position="32"/>
        <end position="54"/>
    </location>
</feature>
<comment type="subcellular location">
    <subcellularLocation>
        <location evidence="1">Membrane</location>
        <topology evidence="1">Multi-pass membrane protein</topology>
    </subcellularLocation>
</comment>
<evidence type="ECO:0000259" key="8">
    <source>
        <dbReference type="PROSITE" id="PS50850"/>
    </source>
</evidence>
<dbReference type="PANTHER" id="PTHR48021:SF23">
    <property type="entry name" value="SUGAR TRANSPORTER ERD6-LIKE 6"/>
    <property type="match status" value="1"/>
</dbReference>
<keyword evidence="6 7" id="KW-0472">Membrane</keyword>
<dbReference type="GO" id="GO:0016020">
    <property type="term" value="C:membrane"/>
    <property type="evidence" value="ECO:0007669"/>
    <property type="project" value="UniProtKB-SubCell"/>
</dbReference>
<dbReference type="Proteomes" id="UP001163823">
    <property type="component" value="Chromosome 8"/>
</dbReference>
<evidence type="ECO:0000256" key="1">
    <source>
        <dbReference type="ARBA" id="ARBA00004141"/>
    </source>
</evidence>
<dbReference type="AlphaFoldDB" id="A0AAD7LH42"/>
<comment type="caution">
    <text evidence="9">The sequence shown here is derived from an EMBL/GenBank/DDBJ whole genome shotgun (WGS) entry which is preliminary data.</text>
</comment>
<dbReference type="PROSITE" id="PS50850">
    <property type="entry name" value="MFS"/>
    <property type="match status" value="1"/>
</dbReference>
<organism evidence="9 10">
    <name type="scientific">Quillaja saponaria</name>
    <name type="common">Soap bark tree</name>
    <dbReference type="NCBI Taxonomy" id="32244"/>
    <lineage>
        <taxon>Eukaryota</taxon>
        <taxon>Viridiplantae</taxon>
        <taxon>Streptophyta</taxon>
        <taxon>Embryophyta</taxon>
        <taxon>Tracheophyta</taxon>
        <taxon>Spermatophyta</taxon>
        <taxon>Magnoliopsida</taxon>
        <taxon>eudicotyledons</taxon>
        <taxon>Gunneridae</taxon>
        <taxon>Pentapetalae</taxon>
        <taxon>rosids</taxon>
        <taxon>fabids</taxon>
        <taxon>Fabales</taxon>
        <taxon>Quillajaceae</taxon>
        <taxon>Quillaja</taxon>
    </lineage>
</organism>
<keyword evidence="10" id="KW-1185">Reference proteome</keyword>
<dbReference type="Gene3D" id="1.20.1250.20">
    <property type="entry name" value="MFS general substrate transporter like domains"/>
    <property type="match status" value="1"/>
</dbReference>
<evidence type="ECO:0000256" key="6">
    <source>
        <dbReference type="ARBA" id="ARBA00023136"/>
    </source>
</evidence>
<gene>
    <name evidence="9" type="ORF">O6P43_018811</name>
</gene>
<keyword evidence="4 7" id="KW-0812">Transmembrane</keyword>
<keyword evidence="5 7" id="KW-1133">Transmembrane helix</keyword>
<dbReference type="InterPro" id="IPR020846">
    <property type="entry name" value="MFS_dom"/>
</dbReference>
<feature type="domain" description="Major facilitator superfamily (MFS) profile" evidence="8">
    <location>
        <begin position="1"/>
        <end position="159"/>
    </location>
</feature>
<evidence type="ECO:0000313" key="10">
    <source>
        <dbReference type="Proteomes" id="UP001163823"/>
    </source>
</evidence>
<reference evidence="9" key="1">
    <citation type="journal article" date="2023" name="Science">
        <title>Elucidation of the pathway for biosynthesis of saponin adjuvants from the soapbark tree.</title>
        <authorList>
            <person name="Reed J."/>
            <person name="Orme A."/>
            <person name="El-Demerdash A."/>
            <person name="Owen C."/>
            <person name="Martin L.B.B."/>
            <person name="Misra R.C."/>
            <person name="Kikuchi S."/>
            <person name="Rejzek M."/>
            <person name="Martin A.C."/>
            <person name="Harkess A."/>
            <person name="Leebens-Mack J."/>
            <person name="Louveau T."/>
            <person name="Stephenson M.J."/>
            <person name="Osbourn A."/>
        </authorList>
    </citation>
    <scope>NUCLEOTIDE SEQUENCE</scope>
    <source>
        <strain evidence="9">S10</strain>
    </source>
</reference>
<accession>A0AAD7LH42</accession>
<dbReference type="KEGG" id="qsa:O6P43_018811"/>
<dbReference type="SUPFAM" id="SSF103473">
    <property type="entry name" value="MFS general substrate transporter"/>
    <property type="match status" value="1"/>
</dbReference>
<comment type="similarity">
    <text evidence="2">Belongs to the major facilitator superfamily. Sugar transporter (TC 2.A.1.1) family.</text>
</comment>